<dbReference type="RefSeq" id="WP_015201262.1">
    <property type="nucleotide sequence ID" value="NC_019753.1"/>
</dbReference>
<keyword evidence="2" id="KW-1185">Reference proteome</keyword>
<reference evidence="1 2" key="1">
    <citation type="submission" date="2012-06" db="EMBL/GenBank/DDBJ databases">
        <title>Finished chromosome of genome of Crinalium epipsammum PCC 9333.</title>
        <authorList>
            <consortium name="US DOE Joint Genome Institute"/>
            <person name="Gugger M."/>
            <person name="Coursin T."/>
            <person name="Rippka R."/>
            <person name="Tandeau De Marsac N."/>
            <person name="Huntemann M."/>
            <person name="Wei C.-L."/>
            <person name="Han J."/>
            <person name="Detter J.C."/>
            <person name="Han C."/>
            <person name="Tapia R."/>
            <person name="Davenport K."/>
            <person name="Daligault H."/>
            <person name="Erkkila T."/>
            <person name="Gu W."/>
            <person name="Munk A.C.C."/>
            <person name="Teshima H."/>
            <person name="Xu Y."/>
            <person name="Chain P."/>
            <person name="Chen A."/>
            <person name="Krypides N."/>
            <person name="Mavromatis K."/>
            <person name="Markowitz V."/>
            <person name="Szeto E."/>
            <person name="Ivanova N."/>
            <person name="Mikhailova N."/>
            <person name="Ovchinnikova G."/>
            <person name="Pagani I."/>
            <person name="Pati A."/>
            <person name="Goodwin L."/>
            <person name="Peters L."/>
            <person name="Pitluck S."/>
            <person name="Woyke T."/>
            <person name="Kerfeld C."/>
        </authorList>
    </citation>
    <scope>NUCLEOTIDE SEQUENCE [LARGE SCALE GENOMIC DNA]</scope>
    <source>
        <strain evidence="1 2">PCC 9333</strain>
    </source>
</reference>
<accession>K9VST7</accession>
<protein>
    <recommendedName>
        <fullName evidence="3">Lipoprotein</fullName>
    </recommendedName>
</protein>
<organism evidence="1 2">
    <name type="scientific">Crinalium epipsammum PCC 9333</name>
    <dbReference type="NCBI Taxonomy" id="1173022"/>
    <lineage>
        <taxon>Bacteria</taxon>
        <taxon>Bacillati</taxon>
        <taxon>Cyanobacteriota</taxon>
        <taxon>Cyanophyceae</taxon>
        <taxon>Gomontiellales</taxon>
        <taxon>Gomontiellaceae</taxon>
        <taxon>Crinalium</taxon>
    </lineage>
</organism>
<sequence>MPLPRQYPVFLTTTISITLLIVSCSDSKVNQCQKITNVTNKAASEAKAFAGGGKAKNPDAMLLAADTMDKAAKEMAAINVSDSKLKEYKTGFIKMYRDTSKSTREFAAALRKKERPAVESTLQNLKQAIAPEPSLLNGLKTYCQG</sequence>
<evidence type="ECO:0000313" key="1">
    <source>
        <dbReference type="EMBL" id="AFZ11118.1"/>
    </source>
</evidence>
<dbReference type="EMBL" id="CP003620">
    <property type="protein sequence ID" value="AFZ11118.1"/>
    <property type="molecule type" value="Genomic_DNA"/>
</dbReference>
<dbReference type="STRING" id="1173022.Cri9333_0118"/>
<evidence type="ECO:0000313" key="2">
    <source>
        <dbReference type="Proteomes" id="UP000010472"/>
    </source>
</evidence>
<dbReference type="AlphaFoldDB" id="K9VST7"/>
<dbReference type="Proteomes" id="UP000010472">
    <property type="component" value="Chromosome"/>
</dbReference>
<dbReference type="HOGENOM" id="CLU_140872_0_0_3"/>
<dbReference type="KEGG" id="cep:Cri9333_0118"/>
<gene>
    <name evidence="1" type="ORF">Cri9333_0118</name>
</gene>
<evidence type="ECO:0008006" key="3">
    <source>
        <dbReference type="Google" id="ProtNLM"/>
    </source>
</evidence>
<proteinExistence type="predicted"/>
<name>K9VST7_9CYAN</name>
<dbReference type="PROSITE" id="PS51257">
    <property type="entry name" value="PROKAR_LIPOPROTEIN"/>
    <property type="match status" value="1"/>
</dbReference>
<dbReference type="OrthoDB" id="572662at2"/>
<dbReference type="eggNOG" id="ENOG5032S1I">
    <property type="taxonomic scope" value="Bacteria"/>
</dbReference>